<gene>
    <name evidence="2" type="ORF">UFOPK1619_00289</name>
</gene>
<organism evidence="2">
    <name type="scientific">freshwater metagenome</name>
    <dbReference type="NCBI Taxonomy" id="449393"/>
    <lineage>
        <taxon>unclassified sequences</taxon>
        <taxon>metagenomes</taxon>
        <taxon>ecological metagenomes</taxon>
    </lineage>
</organism>
<accession>A0A6J6DD48</accession>
<dbReference type="SUPFAM" id="SSF56601">
    <property type="entry name" value="beta-lactamase/transpeptidase-like"/>
    <property type="match status" value="1"/>
</dbReference>
<evidence type="ECO:0000259" key="1">
    <source>
        <dbReference type="Pfam" id="PF00144"/>
    </source>
</evidence>
<dbReference type="AlphaFoldDB" id="A0A6J6DD48"/>
<dbReference type="InterPro" id="IPR001466">
    <property type="entry name" value="Beta-lactam-related"/>
</dbReference>
<proteinExistence type="predicted"/>
<dbReference type="Pfam" id="PF00144">
    <property type="entry name" value="Beta-lactamase"/>
    <property type="match status" value="1"/>
</dbReference>
<dbReference type="InterPro" id="IPR050789">
    <property type="entry name" value="Diverse_Enzym_Activities"/>
</dbReference>
<dbReference type="Gene3D" id="3.40.710.10">
    <property type="entry name" value="DD-peptidase/beta-lactamase superfamily"/>
    <property type="match status" value="1"/>
</dbReference>
<feature type="domain" description="Beta-lactamase-related" evidence="1">
    <location>
        <begin position="7"/>
        <end position="375"/>
    </location>
</feature>
<protein>
    <submittedName>
        <fullName evidence="2">Unannotated protein</fullName>
    </submittedName>
</protein>
<evidence type="ECO:0000313" key="2">
    <source>
        <dbReference type="EMBL" id="CAB4559428.1"/>
    </source>
</evidence>
<name>A0A6J6DD48_9ZZZZ</name>
<sequence>MNMKQKLDDVLASGVKNGQVPGVVAAMVDKNGLTYIGSAGERTIGTGDVMTTDTVGAIASMTKAITGAAVMQLVEQGRLDLDAPAETYCAELATPQVLEGFDDAGQPILRDARSQVTLRNLLTHTSGYAYDFTDPNLDKWFGVTDAPRMSTGRLGALNTPLMFDPGTKWFYGIGIDWAGIILERVTKSKLGDYFSEHLFEPLGMMDTGFTCTPNMLERKAAMHLRTPDSSFMSFQMPRAETSEFDSGGGGLFSTMSDYTRFMRMILNDGELDGTRVLGAETVAQMATNQMGDIRVTALKSANPAFFSDADFYPGIPKSWGLSFLINEEPLPNGCPAGALTWAGAFNSYFWIDKTTGIAGCYLSQVLPFFDAGASGNFFDFQTAAYSS</sequence>
<dbReference type="PANTHER" id="PTHR43283:SF3">
    <property type="entry name" value="BETA-LACTAMASE FAMILY PROTEIN (AFU_ORTHOLOGUE AFUA_5G07500)"/>
    <property type="match status" value="1"/>
</dbReference>
<dbReference type="PANTHER" id="PTHR43283">
    <property type="entry name" value="BETA-LACTAMASE-RELATED"/>
    <property type="match status" value="1"/>
</dbReference>
<dbReference type="EMBL" id="CAEZTI010000035">
    <property type="protein sequence ID" value="CAB4559428.1"/>
    <property type="molecule type" value="Genomic_DNA"/>
</dbReference>
<reference evidence="2" key="1">
    <citation type="submission" date="2020-05" db="EMBL/GenBank/DDBJ databases">
        <authorList>
            <person name="Chiriac C."/>
            <person name="Salcher M."/>
            <person name="Ghai R."/>
            <person name="Kavagutti S V."/>
        </authorList>
    </citation>
    <scope>NUCLEOTIDE SEQUENCE</scope>
</reference>
<dbReference type="InterPro" id="IPR012338">
    <property type="entry name" value="Beta-lactam/transpept-like"/>
</dbReference>